<gene>
    <name evidence="2" type="ORF">DERYTH_LOCUS26959</name>
</gene>
<dbReference type="Proteomes" id="UP000789405">
    <property type="component" value="Unassembled WGS sequence"/>
</dbReference>
<feature type="compositionally biased region" description="Basic residues" evidence="1">
    <location>
        <begin position="24"/>
        <end position="35"/>
    </location>
</feature>
<organism evidence="2 3">
    <name type="scientific">Dentiscutata erythropus</name>
    <dbReference type="NCBI Taxonomy" id="1348616"/>
    <lineage>
        <taxon>Eukaryota</taxon>
        <taxon>Fungi</taxon>
        <taxon>Fungi incertae sedis</taxon>
        <taxon>Mucoromycota</taxon>
        <taxon>Glomeromycotina</taxon>
        <taxon>Glomeromycetes</taxon>
        <taxon>Diversisporales</taxon>
        <taxon>Gigasporaceae</taxon>
        <taxon>Dentiscutata</taxon>
    </lineage>
</organism>
<feature type="non-terminal residue" evidence="2">
    <location>
        <position position="62"/>
    </location>
</feature>
<feature type="non-terminal residue" evidence="2">
    <location>
        <position position="1"/>
    </location>
</feature>
<feature type="compositionally biased region" description="Basic and acidic residues" evidence="1">
    <location>
        <begin position="1"/>
        <end position="11"/>
    </location>
</feature>
<evidence type="ECO:0000256" key="1">
    <source>
        <dbReference type="SAM" id="MobiDB-lite"/>
    </source>
</evidence>
<accession>A0A9N9KC33</accession>
<dbReference type="EMBL" id="CAJVPY010059362">
    <property type="protein sequence ID" value="CAG8820442.1"/>
    <property type="molecule type" value="Genomic_DNA"/>
</dbReference>
<reference evidence="2" key="1">
    <citation type="submission" date="2021-06" db="EMBL/GenBank/DDBJ databases">
        <authorList>
            <person name="Kallberg Y."/>
            <person name="Tangrot J."/>
            <person name="Rosling A."/>
        </authorList>
    </citation>
    <scope>NUCLEOTIDE SEQUENCE</scope>
    <source>
        <strain evidence="2">MA453B</strain>
    </source>
</reference>
<dbReference type="AlphaFoldDB" id="A0A9N9KC33"/>
<evidence type="ECO:0000313" key="2">
    <source>
        <dbReference type="EMBL" id="CAG8820442.1"/>
    </source>
</evidence>
<proteinExistence type="predicted"/>
<feature type="region of interest" description="Disordered" evidence="1">
    <location>
        <begin position="1"/>
        <end position="44"/>
    </location>
</feature>
<name>A0A9N9KC33_9GLOM</name>
<keyword evidence="3" id="KW-1185">Reference proteome</keyword>
<comment type="caution">
    <text evidence="2">The sequence shown here is derived from an EMBL/GenBank/DDBJ whole genome shotgun (WGS) entry which is preliminary data.</text>
</comment>
<evidence type="ECO:0000313" key="3">
    <source>
        <dbReference type="Proteomes" id="UP000789405"/>
    </source>
</evidence>
<protein>
    <submittedName>
        <fullName evidence="2">17342_t:CDS:1</fullName>
    </submittedName>
</protein>
<sequence>EEQCSDSEKSDQTSFTQDYDKYKEKKKRKERKRKEERKEREQERTFFKDMVEKKDEKMHSIM</sequence>